<dbReference type="OrthoDB" id="5590282at2759"/>
<evidence type="ECO:0000256" key="1">
    <source>
        <dbReference type="ARBA" id="ARBA00006955"/>
    </source>
</evidence>
<dbReference type="FunFam" id="1.10.472.10:FF:000167">
    <property type="entry name" value="Mitotic cyclin 6"/>
    <property type="match status" value="1"/>
</dbReference>
<dbReference type="Pfam" id="PF00134">
    <property type="entry name" value="Cyclin_N"/>
    <property type="match status" value="1"/>
</dbReference>
<feature type="domain" description="Cyclin-like" evidence="7">
    <location>
        <begin position="363"/>
        <end position="451"/>
    </location>
</feature>
<keyword evidence="3 5" id="KW-0195">Cyclin</keyword>
<dbReference type="SUPFAM" id="SSF47954">
    <property type="entry name" value="Cyclin-like"/>
    <property type="match status" value="2"/>
</dbReference>
<name>A0A9E7FYL1_9LILI</name>
<dbReference type="InterPro" id="IPR046965">
    <property type="entry name" value="Cyclin_A/B-like"/>
</dbReference>
<feature type="compositionally biased region" description="Low complexity" evidence="6">
    <location>
        <begin position="7"/>
        <end position="26"/>
    </location>
</feature>
<feature type="compositionally biased region" description="Low complexity" evidence="6">
    <location>
        <begin position="93"/>
        <end position="119"/>
    </location>
</feature>
<dbReference type="FunFam" id="1.10.472.10:FF:000013">
    <property type="entry name" value="Cyclin A1"/>
    <property type="match status" value="1"/>
</dbReference>
<dbReference type="InterPro" id="IPR036915">
    <property type="entry name" value="Cyclin-like_sf"/>
</dbReference>
<feature type="domain" description="Cyclin C-terminal" evidence="8">
    <location>
        <begin position="359"/>
        <end position="482"/>
    </location>
</feature>
<dbReference type="EMBL" id="CP097507">
    <property type="protein sequence ID" value="URE03167.1"/>
    <property type="molecule type" value="Genomic_DNA"/>
</dbReference>
<evidence type="ECO:0000259" key="8">
    <source>
        <dbReference type="SMART" id="SM01332"/>
    </source>
</evidence>
<accession>A0A9E7FYL1</accession>
<dbReference type="PROSITE" id="PS00292">
    <property type="entry name" value="CYCLINS"/>
    <property type="match status" value="1"/>
</dbReference>
<dbReference type="Gene3D" id="1.10.472.10">
    <property type="entry name" value="Cyclin-like"/>
    <property type="match status" value="2"/>
</dbReference>
<dbReference type="CDD" id="cd20506">
    <property type="entry name" value="CYCLIN_AtCycA-like_rpt2"/>
    <property type="match status" value="1"/>
</dbReference>
<dbReference type="Pfam" id="PF02984">
    <property type="entry name" value="Cyclin_C"/>
    <property type="match status" value="1"/>
</dbReference>
<organism evidence="9 10">
    <name type="scientific">Musa troglodytarum</name>
    <name type="common">fe'i banana</name>
    <dbReference type="NCBI Taxonomy" id="320322"/>
    <lineage>
        <taxon>Eukaryota</taxon>
        <taxon>Viridiplantae</taxon>
        <taxon>Streptophyta</taxon>
        <taxon>Embryophyta</taxon>
        <taxon>Tracheophyta</taxon>
        <taxon>Spermatophyta</taxon>
        <taxon>Magnoliopsida</taxon>
        <taxon>Liliopsida</taxon>
        <taxon>Zingiberales</taxon>
        <taxon>Musaceae</taxon>
        <taxon>Musa</taxon>
    </lineage>
</organism>
<dbReference type="GO" id="GO:0051301">
    <property type="term" value="P:cell division"/>
    <property type="evidence" value="ECO:0007669"/>
    <property type="project" value="UniProtKB-KW"/>
</dbReference>
<dbReference type="PANTHER" id="PTHR10177">
    <property type="entry name" value="CYCLINS"/>
    <property type="match status" value="1"/>
</dbReference>
<feature type="compositionally biased region" description="Polar residues" evidence="6">
    <location>
        <begin position="68"/>
        <end position="80"/>
    </location>
</feature>
<dbReference type="SMART" id="SM00385">
    <property type="entry name" value="CYCLIN"/>
    <property type="match status" value="2"/>
</dbReference>
<gene>
    <name evidence="9" type="ORF">MUK42_20695</name>
</gene>
<sequence>MNRRSSIHSSTSAVASASAKRPAAMENAAKLAAATGEQAKKRVALGNISNQSNVARNPARPLGAKSANKANPTSSASTVKKGSLTGARETRLSRSSAVTSATTRPNSNKSSKRSSLPVSNGPKPAAVASLASCSIVEPSNFSGDSVSLDETMSTCDLMKSPDVEYIDNGDSSVIASLERRATENLHISEHVAAAGSTSKIDVPTLMEVDNVIDVDTNHNDPQFCTTLACDIYRHLRIAETKKRPSTNFMETIQKDINASMRSILIDWLVEVAEEYRLVPDTLYLTVNYIDRYLSGNEINRQRLQLLGVACMLIAAKYEEICAPQVEEFCYITDNTYFKDEVLEMEADVLKYLKFEMTAPTSKCFLRRFIRAAQGSDEVPALQLEFLACYVAELSLLEYNLLCYAPSIIAASAIFLANFIMQPTKRPWNATLGHYTLYKPSDLSDCVKALHRLFCTSAGNNLPAIREKYSQHKYKFVAKKYCPASIPLDYFQDAVH</sequence>
<dbReference type="SMART" id="SM01332">
    <property type="entry name" value="Cyclin_C"/>
    <property type="match status" value="1"/>
</dbReference>
<reference evidence="9" key="1">
    <citation type="submission" date="2022-05" db="EMBL/GenBank/DDBJ databases">
        <title>The Musa troglodytarum L. genome provides insights into the mechanism of non-climacteric behaviour and enrichment of carotenoids.</title>
        <authorList>
            <person name="Wang J."/>
        </authorList>
    </citation>
    <scope>NUCLEOTIDE SEQUENCE</scope>
    <source>
        <tissue evidence="9">Leaf</tissue>
    </source>
</reference>
<dbReference type="PIRSF" id="PIRSF001771">
    <property type="entry name" value="Cyclin_A_B_D_E"/>
    <property type="match status" value="1"/>
</dbReference>
<comment type="similarity">
    <text evidence="1">Belongs to the cyclin family. Cyclin AB subfamily.</text>
</comment>
<dbReference type="Proteomes" id="UP001055439">
    <property type="component" value="Chromosome 5"/>
</dbReference>
<feature type="domain" description="Cyclin-like" evidence="7">
    <location>
        <begin position="266"/>
        <end position="350"/>
    </location>
</feature>
<proteinExistence type="inferred from homology"/>
<evidence type="ECO:0000256" key="4">
    <source>
        <dbReference type="ARBA" id="ARBA00023306"/>
    </source>
</evidence>
<dbReference type="InterPro" id="IPR006671">
    <property type="entry name" value="Cyclin_N"/>
</dbReference>
<dbReference type="GO" id="GO:0016538">
    <property type="term" value="F:cyclin-dependent protein serine/threonine kinase regulator activity"/>
    <property type="evidence" value="ECO:0007669"/>
    <property type="project" value="InterPro"/>
</dbReference>
<evidence type="ECO:0000256" key="5">
    <source>
        <dbReference type="RuleBase" id="RU000383"/>
    </source>
</evidence>
<evidence type="ECO:0000256" key="6">
    <source>
        <dbReference type="SAM" id="MobiDB-lite"/>
    </source>
</evidence>
<protein>
    <submittedName>
        <fullName evidence="9">Cyclin, N-terminal domain</fullName>
    </submittedName>
</protein>
<feature type="region of interest" description="Disordered" evidence="6">
    <location>
        <begin position="1"/>
        <end position="26"/>
    </location>
</feature>
<dbReference type="InterPro" id="IPR013763">
    <property type="entry name" value="Cyclin-like_dom"/>
</dbReference>
<dbReference type="InterPro" id="IPR039361">
    <property type="entry name" value="Cyclin"/>
</dbReference>
<keyword evidence="2" id="KW-0132">Cell division</keyword>
<keyword evidence="4" id="KW-0131">Cell cycle</keyword>
<evidence type="ECO:0000256" key="2">
    <source>
        <dbReference type="ARBA" id="ARBA00022618"/>
    </source>
</evidence>
<dbReference type="CDD" id="cd20562">
    <property type="entry name" value="CYCLIN_AtCycA_like_rpt1"/>
    <property type="match status" value="1"/>
</dbReference>
<evidence type="ECO:0000313" key="9">
    <source>
        <dbReference type="EMBL" id="URE03167.1"/>
    </source>
</evidence>
<dbReference type="GO" id="GO:0044772">
    <property type="term" value="P:mitotic cell cycle phase transition"/>
    <property type="evidence" value="ECO:0007669"/>
    <property type="project" value="InterPro"/>
</dbReference>
<evidence type="ECO:0000313" key="10">
    <source>
        <dbReference type="Proteomes" id="UP001055439"/>
    </source>
</evidence>
<dbReference type="InterPro" id="IPR004367">
    <property type="entry name" value="Cyclin_C-dom"/>
</dbReference>
<evidence type="ECO:0000256" key="3">
    <source>
        <dbReference type="ARBA" id="ARBA00023127"/>
    </source>
</evidence>
<dbReference type="InterPro" id="IPR048258">
    <property type="entry name" value="Cyclins_cyclin-box"/>
</dbReference>
<dbReference type="AlphaFoldDB" id="A0A9E7FYL1"/>
<keyword evidence="10" id="KW-1185">Reference proteome</keyword>
<feature type="region of interest" description="Disordered" evidence="6">
    <location>
        <begin position="44"/>
        <end position="123"/>
    </location>
</feature>
<evidence type="ECO:0000259" key="7">
    <source>
        <dbReference type="SMART" id="SM00385"/>
    </source>
</evidence>